<evidence type="ECO:0000256" key="4">
    <source>
        <dbReference type="PROSITE-ProRule" id="PRU00335"/>
    </source>
</evidence>
<evidence type="ECO:0000256" key="2">
    <source>
        <dbReference type="ARBA" id="ARBA00023125"/>
    </source>
</evidence>
<evidence type="ECO:0000256" key="3">
    <source>
        <dbReference type="ARBA" id="ARBA00023163"/>
    </source>
</evidence>
<dbReference type="PROSITE" id="PS50977">
    <property type="entry name" value="HTH_TETR_2"/>
    <property type="match status" value="1"/>
</dbReference>
<accession>A0ABW9XA78</accession>
<proteinExistence type="predicted"/>
<gene>
    <name evidence="6" type="ORF">GTZ99_02525</name>
</gene>
<evidence type="ECO:0000259" key="5">
    <source>
        <dbReference type="PROSITE" id="PS50977"/>
    </source>
</evidence>
<keyword evidence="3" id="KW-0804">Transcription</keyword>
<dbReference type="EMBL" id="JAAAPO010000001">
    <property type="protein sequence ID" value="NBC35428.1"/>
    <property type="molecule type" value="Genomic_DNA"/>
</dbReference>
<dbReference type="InterPro" id="IPR050109">
    <property type="entry name" value="HTH-type_TetR-like_transc_reg"/>
</dbReference>
<dbReference type="SUPFAM" id="SSF46689">
    <property type="entry name" value="Homeodomain-like"/>
    <property type="match status" value="1"/>
</dbReference>
<keyword evidence="7" id="KW-1185">Reference proteome</keyword>
<feature type="domain" description="HTH tetR-type" evidence="5">
    <location>
        <begin position="14"/>
        <end position="74"/>
    </location>
</feature>
<sequence length="192" mass="20731">MPATPAKAKKAAPGITREGVIATTIALLHEEGPEGLSMRKLATRLGISAPTLYWHFPDKAALMAAVMEHLFSSCLTRIGACNSATEWLRAFGRAIWQVQCETPHVPLLILSTEQSADGYDRMQAALRGGLAPFARDAADMERLMQLQAAVQSLVTGWTTLTQGKGRRLSAQYDVEAVAMRSLDALIAGWPQG</sequence>
<reference evidence="7" key="1">
    <citation type="submission" date="2020-01" db="EMBL/GenBank/DDBJ databases">
        <title>Sphingomonas sp. strain CSW-10.</title>
        <authorList>
            <person name="Chen W.-M."/>
        </authorList>
    </citation>
    <scope>NUCLEOTIDE SEQUENCE [LARGE SCALE GENOMIC DNA]</scope>
    <source>
        <strain evidence="7">FSY-8</strain>
    </source>
</reference>
<keyword evidence="2 4" id="KW-0238">DNA-binding</keyword>
<dbReference type="InterPro" id="IPR009057">
    <property type="entry name" value="Homeodomain-like_sf"/>
</dbReference>
<comment type="caution">
    <text evidence="6">The sequence shown here is derived from an EMBL/GenBank/DDBJ whole genome shotgun (WGS) entry which is preliminary data.</text>
</comment>
<protein>
    <submittedName>
        <fullName evidence="6">TetR family transcriptional regulator</fullName>
    </submittedName>
</protein>
<dbReference type="PRINTS" id="PR00455">
    <property type="entry name" value="HTHTETR"/>
</dbReference>
<dbReference type="InterPro" id="IPR023772">
    <property type="entry name" value="DNA-bd_HTH_TetR-type_CS"/>
</dbReference>
<organism evidence="6 7">
    <name type="scientific">Novosphingobium ovatum</name>
    <dbReference type="NCBI Taxonomy" id="1908523"/>
    <lineage>
        <taxon>Bacteria</taxon>
        <taxon>Pseudomonadati</taxon>
        <taxon>Pseudomonadota</taxon>
        <taxon>Alphaproteobacteria</taxon>
        <taxon>Sphingomonadales</taxon>
        <taxon>Sphingomonadaceae</taxon>
        <taxon>Novosphingobium</taxon>
    </lineage>
</organism>
<feature type="DNA-binding region" description="H-T-H motif" evidence="4">
    <location>
        <begin position="37"/>
        <end position="56"/>
    </location>
</feature>
<name>A0ABW9XA78_9SPHN</name>
<dbReference type="InterPro" id="IPR001647">
    <property type="entry name" value="HTH_TetR"/>
</dbReference>
<keyword evidence="1" id="KW-0805">Transcription regulation</keyword>
<evidence type="ECO:0000256" key="1">
    <source>
        <dbReference type="ARBA" id="ARBA00023015"/>
    </source>
</evidence>
<dbReference type="RefSeq" id="WP_161716696.1">
    <property type="nucleotide sequence ID" value="NZ_JAAAPO010000001.1"/>
</dbReference>
<dbReference type="PROSITE" id="PS01081">
    <property type="entry name" value="HTH_TETR_1"/>
    <property type="match status" value="1"/>
</dbReference>
<dbReference type="PANTHER" id="PTHR30055">
    <property type="entry name" value="HTH-TYPE TRANSCRIPTIONAL REGULATOR RUTR"/>
    <property type="match status" value="1"/>
</dbReference>
<dbReference type="Gene3D" id="1.10.357.10">
    <property type="entry name" value="Tetracycline Repressor, domain 2"/>
    <property type="match status" value="1"/>
</dbReference>
<dbReference type="PANTHER" id="PTHR30055:SF151">
    <property type="entry name" value="TRANSCRIPTIONAL REGULATORY PROTEIN"/>
    <property type="match status" value="1"/>
</dbReference>
<evidence type="ECO:0000313" key="6">
    <source>
        <dbReference type="EMBL" id="NBC35428.1"/>
    </source>
</evidence>
<evidence type="ECO:0000313" key="7">
    <source>
        <dbReference type="Proteomes" id="UP000753724"/>
    </source>
</evidence>
<dbReference type="Pfam" id="PF00440">
    <property type="entry name" value="TetR_N"/>
    <property type="match status" value="1"/>
</dbReference>
<dbReference type="Proteomes" id="UP000753724">
    <property type="component" value="Unassembled WGS sequence"/>
</dbReference>